<dbReference type="InterPro" id="IPR003691">
    <property type="entry name" value="FluC"/>
</dbReference>
<evidence type="ECO:0000313" key="13">
    <source>
        <dbReference type="EMBL" id="EAQ99163.1"/>
    </source>
</evidence>
<keyword evidence="6 12" id="KW-0915">Sodium</keyword>
<keyword evidence="14" id="KW-1185">Reference proteome</keyword>
<dbReference type="RefSeq" id="WP_008295609.1">
    <property type="nucleotide sequence ID" value="NZ_CM002299.1"/>
</dbReference>
<protein>
    <recommendedName>
        <fullName evidence="12">Fluoride-specific ion channel FluC</fullName>
    </recommendedName>
</protein>
<dbReference type="GO" id="GO:0046872">
    <property type="term" value="F:metal ion binding"/>
    <property type="evidence" value="ECO:0007669"/>
    <property type="project" value="UniProtKB-KW"/>
</dbReference>
<keyword evidence="2 12" id="KW-1003">Cell membrane</keyword>
<dbReference type="OrthoDB" id="9806299at2"/>
<gene>
    <name evidence="12" type="primary">fluC</name>
    <name evidence="12" type="synonym">crcB</name>
    <name evidence="13" type="ORF">KT71_15876</name>
</gene>
<feature type="transmembrane region" description="Helical" evidence="12">
    <location>
        <begin position="32"/>
        <end position="55"/>
    </location>
</feature>
<evidence type="ECO:0000256" key="12">
    <source>
        <dbReference type="HAMAP-Rule" id="MF_00454"/>
    </source>
</evidence>
<evidence type="ECO:0000256" key="11">
    <source>
        <dbReference type="ARBA" id="ARBA00035585"/>
    </source>
</evidence>
<feature type="binding site" evidence="12">
    <location>
        <position position="77"/>
    </location>
    <ligand>
        <name>Na(+)</name>
        <dbReference type="ChEBI" id="CHEBI:29101"/>
        <note>structural</note>
    </ligand>
</feature>
<comment type="catalytic activity">
    <reaction evidence="11">
        <text>fluoride(in) = fluoride(out)</text>
        <dbReference type="Rhea" id="RHEA:76159"/>
        <dbReference type="ChEBI" id="CHEBI:17051"/>
    </reaction>
    <physiologicalReaction direction="left-to-right" evidence="11">
        <dbReference type="Rhea" id="RHEA:76160"/>
    </physiologicalReaction>
</comment>
<comment type="activity regulation">
    <text evidence="12">Na(+) is not transported, but it plays an essential structural role and its presence is essential for fluoride channel function.</text>
</comment>
<dbReference type="PANTHER" id="PTHR28259">
    <property type="entry name" value="FLUORIDE EXPORT PROTEIN 1-RELATED"/>
    <property type="match status" value="1"/>
</dbReference>
<keyword evidence="5 12" id="KW-1133">Transmembrane helix</keyword>
<organism evidence="13 14">
    <name type="scientific">Congregibacter litoralis KT71</name>
    <dbReference type="NCBI Taxonomy" id="314285"/>
    <lineage>
        <taxon>Bacteria</taxon>
        <taxon>Pseudomonadati</taxon>
        <taxon>Pseudomonadota</taxon>
        <taxon>Gammaproteobacteria</taxon>
        <taxon>Cellvibrionales</taxon>
        <taxon>Halieaceae</taxon>
        <taxon>Congregibacter</taxon>
    </lineage>
</organism>
<sequence length="125" mass="13356">MQQLIFIALGGACGALARYGLSFHVHRLWSHAWPLGTLFINVSGSLCIGVMFVLLERAAVHPDWRSVLMVGFLGAFTTFSTFSLETVELWLQGHPAMAAGYALASVASCIAAAAVGIYLTRSLLA</sequence>
<dbReference type="EMBL" id="AAOA02000001">
    <property type="protein sequence ID" value="EAQ99163.1"/>
    <property type="molecule type" value="Genomic_DNA"/>
</dbReference>
<evidence type="ECO:0000313" key="14">
    <source>
        <dbReference type="Proteomes" id="UP000019205"/>
    </source>
</evidence>
<accession>A4A390</accession>
<feature type="binding site" evidence="12">
    <location>
        <position position="74"/>
    </location>
    <ligand>
        <name>Na(+)</name>
        <dbReference type="ChEBI" id="CHEBI:29101"/>
        <note>structural</note>
    </ligand>
</feature>
<dbReference type="HOGENOM" id="CLU_114342_3_0_6"/>
<dbReference type="GO" id="GO:0005886">
    <property type="term" value="C:plasma membrane"/>
    <property type="evidence" value="ECO:0007669"/>
    <property type="project" value="UniProtKB-SubCell"/>
</dbReference>
<proteinExistence type="inferred from homology"/>
<reference evidence="13 14" key="2">
    <citation type="journal article" date="2009" name="PLoS ONE">
        <title>The photosynthetic apparatus and its regulation in the aerobic gammaproteobacterium Congregibacter litoralis gen. nov., sp. nov.</title>
        <authorList>
            <person name="Spring S."/>
            <person name="Lunsdorf H."/>
            <person name="Fuchs B.M."/>
            <person name="Tindall B.J."/>
        </authorList>
    </citation>
    <scope>NUCLEOTIDE SEQUENCE [LARGE SCALE GENOMIC DNA]</scope>
    <source>
        <strain evidence="13">KT71</strain>
    </source>
</reference>
<comment type="caution">
    <text evidence="13">The sequence shown here is derived from an EMBL/GenBank/DDBJ whole genome shotgun (WGS) entry which is preliminary data.</text>
</comment>
<dbReference type="STRING" id="314285.KT71_15876"/>
<comment type="similarity">
    <text evidence="10 12">Belongs to the fluoride channel Fluc/FEX (TC 1.A.43) family.</text>
</comment>
<evidence type="ECO:0000256" key="5">
    <source>
        <dbReference type="ARBA" id="ARBA00022989"/>
    </source>
</evidence>
<evidence type="ECO:0000256" key="1">
    <source>
        <dbReference type="ARBA" id="ARBA00004651"/>
    </source>
</evidence>
<dbReference type="Pfam" id="PF02537">
    <property type="entry name" value="CRCB"/>
    <property type="match status" value="1"/>
</dbReference>
<evidence type="ECO:0000256" key="4">
    <source>
        <dbReference type="ARBA" id="ARBA00022692"/>
    </source>
</evidence>
<dbReference type="eggNOG" id="COG0239">
    <property type="taxonomic scope" value="Bacteria"/>
</dbReference>
<evidence type="ECO:0000256" key="6">
    <source>
        <dbReference type="ARBA" id="ARBA00023053"/>
    </source>
</evidence>
<comment type="function">
    <text evidence="12">Fluoride-specific ion channel. Important for reducing fluoride concentration in the cell, thus reducing its toxicity.</text>
</comment>
<dbReference type="PANTHER" id="PTHR28259:SF1">
    <property type="entry name" value="FLUORIDE EXPORT PROTEIN 1-RELATED"/>
    <property type="match status" value="1"/>
</dbReference>
<evidence type="ECO:0000256" key="2">
    <source>
        <dbReference type="ARBA" id="ARBA00022475"/>
    </source>
</evidence>
<comment type="subcellular location">
    <subcellularLocation>
        <location evidence="1 12">Cell membrane</location>
        <topology evidence="1 12">Multi-pass membrane protein</topology>
    </subcellularLocation>
</comment>
<evidence type="ECO:0000256" key="10">
    <source>
        <dbReference type="ARBA" id="ARBA00035120"/>
    </source>
</evidence>
<evidence type="ECO:0000256" key="8">
    <source>
        <dbReference type="ARBA" id="ARBA00023136"/>
    </source>
</evidence>
<keyword evidence="4 12" id="KW-0812">Transmembrane</keyword>
<dbReference type="GO" id="GO:0062054">
    <property type="term" value="F:fluoride channel activity"/>
    <property type="evidence" value="ECO:0007669"/>
    <property type="project" value="UniProtKB-UniRule"/>
</dbReference>
<feature type="transmembrane region" description="Helical" evidence="12">
    <location>
        <begin position="96"/>
        <end position="119"/>
    </location>
</feature>
<keyword evidence="7 12" id="KW-0406">Ion transport</keyword>
<keyword evidence="8 12" id="KW-0472">Membrane</keyword>
<dbReference type="GO" id="GO:0140114">
    <property type="term" value="P:cellular detoxification of fluoride"/>
    <property type="evidence" value="ECO:0007669"/>
    <property type="project" value="UniProtKB-UniRule"/>
</dbReference>
<feature type="transmembrane region" description="Helical" evidence="12">
    <location>
        <begin position="67"/>
        <end position="84"/>
    </location>
</feature>
<evidence type="ECO:0000256" key="3">
    <source>
        <dbReference type="ARBA" id="ARBA00022519"/>
    </source>
</evidence>
<dbReference type="Proteomes" id="UP000019205">
    <property type="component" value="Chromosome"/>
</dbReference>
<name>A4A390_9GAMM</name>
<keyword evidence="12" id="KW-0813">Transport</keyword>
<evidence type="ECO:0000256" key="7">
    <source>
        <dbReference type="ARBA" id="ARBA00023065"/>
    </source>
</evidence>
<keyword evidence="9 12" id="KW-0407">Ion channel</keyword>
<keyword evidence="12" id="KW-0479">Metal-binding</keyword>
<reference evidence="13 14" key="1">
    <citation type="journal article" date="2007" name="Proc. Natl. Acad. Sci. U.S.A.">
        <title>Characterization of a marine gammaproteobacterium capable of aerobic anoxygenic photosynthesis.</title>
        <authorList>
            <person name="Fuchs B.M."/>
            <person name="Spring S."/>
            <person name="Teeling H."/>
            <person name="Quast C."/>
            <person name="Wulf J."/>
            <person name="Schattenhofer M."/>
            <person name="Yan S."/>
            <person name="Ferriera S."/>
            <person name="Johnson J."/>
            <person name="Glockner F.O."/>
            <person name="Amann R."/>
        </authorList>
    </citation>
    <scope>NUCLEOTIDE SEQUENCE [LARGE SCALE GENOMIC DNA]</scope>
    <source>
        <strain evidence="13">KT71</strain>
    </source>
</reference>
<keyword evidence="3" id="KW-0997">Cell inner membrane</keyword>
<dbReference type="NCBIfam" id="TIGR00494">
    <property type="entry name" value="crcB"/>
    <property type="match status" value="1"/>
</dbReference>
<evidence type="ECO:0000256" key="9">
    <source>
        <dbReference type="ARBA" id="ARBA00023303"/>
    </source>
</evidence>
<dbReference type="AlphaFoldDB" id="A4A390"/>
<dbReference type="HAMAP" id="MF_00454">
    <property type="entry name" value="FluC"/>
    <property type="match status" value="1"/>
</dbReference>